<accession>A0AAV5N3J5</accession>
<comment type="caution">
    <text evidence="1">The sequence shown here is derived from an EMBL/GenBank/DDBJ whole genome shotgun (WGS) entry which is preliminary data.</text>
</comment>
<organism evidence="1 2">
    <name type="scientific">Leminorella grimontii</name>
    <dbReference type="NCBI Taxonomy" id="82981"/>
    <lineage>
        <taxon>Bacteria</taxon>
        <taxon>Pseudomonadati</taxon>
        <taxon>Pseudomonadota</taxon>
        <taxon>Gammaproteobacteria</taxon>
        <taxon>Enterobacterales</taxon>
        <taxon>Budviciaceae</taxon>
        <taxon>Leminorella</taxon>
    </lineage>
</organism>
<gene>
    <name evidence="1" type="ORF">SOASR030_18260</name>
</gene>
<dbReference type="AlphaFoldDB" id="A0AAV5N3J5"/>
<dbReference type="EMBL" id="BRLH01000003">
    <property type="protein sequence ID" value="GKX55714.1"/>
    <property type="molecule type" value="Genomic_DNA"/>
</dbReference>
<dbReference type="InterPro" id="IPR011727">
    <property type="entry name" value="CHP02117"/>
</dbReference>
<name>A0AAV5N3J5_9GAMM</name>
<dbReference type="Pfam" id="PF09601">
    <property type="entry name" value="DUF2459"/>
    <property type="match status" value="1"/>
</dbReference>
<reference evidence="1" key="1">
    <citation type="submission" date="2022-06" db="EMBL/GenBank/DDBJ databases">
        <title>Draft genome sequences of Leminorella grimontii str. JCM5902.</title>
        <authorList>
            <person name="Wakabayashi Y."/>
            <person name="Kojima K."/>
        </authorList>
    </citation>
    <scope>NUCLEOTIDE SEQUENCE</scope>
    <source>
        <strain evidence="1">JCM 5902</strain>
    </source>
</reference>
<protein>
    <submittedName>
        <fullName evidence="1">Membrane protein</fullName>
    </submittedName>
</protein>
<evidence type="ECO:0000313" key="2">
    <source>
        <dbReference type="Proteomes" id="UP001058124"/>
    </source>
</evidence>
<dbReference type="Proteomes" id="UP001058124">
    <property type="component" value="Unassembled WGS sequence"/>
</dbReference>
<evidence type="ECO:0000313" key="1">
    <source>
        <dbReference type="EMBL" id="GKX55714.1"/>
    </source>
</evidence>
<dbReference type="NCBIfam" id="TIGR02117">
    <property type="entry name" value="chp_urease_rgn"/>
    <property type="match status" value="1"/>
</dbReference>
<proteinExistence type="predicted"/>
<sequence length="228" mass="25160">MNIKGLIISLAFLIVGCSSQPHVVLPESGSPTPAVHRIYVTSHGWHTGIVVPAREMNKVLPALAERFSGGQWYEMGWGDKGFYQAQEVTSGLTMQAMFWPSGAVMHVVSIPMSVERYFPNSELIAVKLTDAELNSLLAFIAQSFERDKAQRLIMMKRGIYGDSQFYDAKGRYSISNTCNKWTAKGLKSAGMDISPTFKLTAGSVMDYLKGERGRRAAQEENLACSPAR</sequence>
<dbReference type="PROSITE" id="PS51257">
    <property type="entry name" value="PROKAR_LIPOPROTEIN"/>
    <property type="match status" value="1"/>
</dbReference>
<keyword evidence="2" id="KW-1185">Reference proteome</keyword>